<dbReference type="EMBL" id="CAJFCJ010000019">
    <property type="protein sequence ID" value="CAD5122927.1"/>
    <property type="molecule type" value="Genomic_DNA"/>
</dbReference>
<dbReference type="Proteomes" id="UP000549394">
    <property type="component" value="Unassembled WGS sequence"/>
</dbReference>
<proteinExistence type="predicted"/>
<evidence type="ECO:0000256" key="1">
    <source>
        <dbReference type="SAM" id="MobiDB-lite"/>
    </source>
</evidence>
<gene>
    <name evidence="2" type="ORF">DGYR_LOCUS10668</name>
</gene>
<comment type="caution">
    <text evidence="2">The sequence shown here is derived from an EMBL/GenBank/DDBJ whole genome shotgun (WGS) entry which is preliminary data.</text>
</comment>
<evidence type="ECO:0000313" key="2">
    <source>
        <dbReference type="EMBL" id="CAD5122927.1"/>
    </source>
</evidence>
<evidence type="ECO:0000313" key="3">
    <source>
        <dbReference type="Proteomes" id="UP000549394"/>
    </source>
</evidence>
<dbReference type="AlphaFoldDB" id="A0A7I8W3Y7"/>
<protein>
    <submittedName>
        <fullName evidence="2">Uncharacterized protein</fullName>
    </submittedName>
</protein>
<organism evidence="2 3">
    <name type="scientific">Dimorphilus gyrociliatus</name>
    <dbReference type="NCBI Taxonomy" id="2664684"/>
    <lineage>
        <taxon>Eukaryota</taxon>
        <taxon>Metazoa</taxon>
        <taxon>Spiralia</taxon>
        <taxon>Lophotrochozoa</taxon>
        <taxon>Annelida</taxon>
        <taxon>Polychaeta</taxon>
        <taxon>Polychaeta incertae sedis</taxon>
        <taxon>Dinophilidae</taxon>
        <taxon>Dimorphilus</taxon>
    </lineage>
</organism>
<reference evidence="2 3" key="1">
    <citation type="submission" date="2020-08" db="EMBL/GenBank/DDBJ databases">
        <authorList>
            <person name="Hejnol A."/>
        </authorList>
    </citation>
    <scope>NUCLEOTIDE SEQUENCE [LARGE SCALE GENOMIC DNA]</scope>
</reference>
<accession>A0A7I8W3Y7</accession>
<keyword evidence="3" id="KW-1185">Reference proteome</keyword>
<sequence>MSKECTANTSHEHGKKKGKNVVSRLHEEIKRGWKKMGAIDLKDIEELYKIILTIKDKTSKEDGKLLPIAVAYHVRIIKRELQTVDVCVSLVTFEKDLTFKAMKKAMDGLDMQLASKIHVDYEKCQKVHNNLLEYARTVYLDPARDLIRKHAEKHLNFLDHLYEKYSLNES</sequence>
<name>A0A7I8W3Y7_9ANNE</name>
<feature type="region of interest" description="Disordered" evidence="1">
    <location>
        <begin position="1"/>
        <end position="21"/>
    </location>
</feature>